<dbReference type="RefSeq" id="WP_183165257.1">
    <property type="nucleotide sequence ID" value="NZ_JACHXI010000002.1"/>
</dbReference>
<protein>
    <recommendedName>
        <fullName evidence="3">Lipoprotein</fullName>
    </recommendedName>
</protein>
<dbReference type="Proteomes" id="UP000549250">
    <property type="component" value="Unassembled WGS sequence"/>
</dbReference>
<sequence length="315" mass="36185">MPNRLIISGTLFWALLLGGCANHMPQRSEQETRVERKPLTHSLTMEIGEPPVLELPQRRIRINEQRTFEVTDIEVTRRYDRYTPYQPWREIYEIPFGAVALAAGLGANVLDVATLGHIPENATRDWVRYGIDGLNPFMNVESNGRSQQNLAKLEEVRRDSRLEYSDLPWSDNPVTVVVGTQSHELDTNRHGILELNLLDDPFAEDEFATVDRLWLYVEDPQDKTRAEATLGISRTLRGKLREAHALIYDDLESDDVPHWVHRIKRLGELGLDNEAGELQQSLIELTHSDPELQQEFRKLLQRRTGRIALDLPAED</sequence>
<keyword evidence="2" id="KW-1185">Reference proteome</keyword>
<reference evidence="1 2" key="1">
    <citation type="submission" date="2020-08" db="EMBL/GenBank/DDBJ databases">
        <title>Genomic Encyclopedia of Type Strains, Phase III (KMG-III): the genomes of soil and plant-associated and newly described type strains.</title>
        <authorList>
            <person name="Whitman W."/>
        </authorList>
    </citation>
    <scope>NUCLEOTIDE SEQUENCE [LARGE SCALE GENOMIC DNA]</scope>
    <source>
        <strain evidence="1 2">CECT 4462</strain>
    </source>
</reference>
<evidence type="ECO:0008006" key="3">
    <source>
        <dbReference type="Google" id="ProtNLM"/>
    </source>
</evidence>
<dbReference type="AlphaFoldDB" id="A0A839SY30"/>
<name>A0A839SY30_AZOMA</name>
<organism evidence="1 2">
    <name type="scientific">Azomonas macrocytogenes</name>
    <name type="common">Azotobacter macrocytogenes</name>
    <dbReference type="NCBI Taxonomy" id="69962"/>
    <lineage>
        <taxon>Bacteria</taxon>
        <taxon>Pseudomonadati</taxon>
        <taxon>Pseudomonadota</taxon>
        <taxon>Gammaproteobacteria</taxon>
        <taxon>Pseudomonadales</taxon>
        <taxon>Pseudomonadaceae</taxon>
        <taxon>Azomonas</taxon>
    </lineage>
</organism>
<proteinExistence type="predicted"/>
<accession>A0A839SY30</accession>
<evidence type="ECO:0000313" key="1">
    <source>
        <dbReference type="EMBL" id="MBB3102257.1"/>
    </source>
</evidence>
<evidence type="ECO:0000313" key="2">
    <source>
        <dbReference type="Proteomes" id="UP000549250"/>
    </source>
</evidence>
<comment type="caution">
    <text evidence="1">The sequence shown here is derived from an EMBL/GenBank/DDBJ whole genome shotgun (WGS) entry which is preliminary data.</text>
</comment>
<gene>
    <name evidence="1" type="ORF">FHR87_000630</name>
</gene>
<dbReference type="EMBL" id="JACHXI010000002">
    <property type="protein sequence ID" value="MBB3102257.1"/>
    <property type="molecule type" value="Genomic_DNA"/>
</dbReference>
<dbReference type="PROSITE" id="PS51257">
    <property type="entry name" value="PROKAR_LIPOPROTEIN"/>
    <property type="match status" value="1"/>
</dbReference>